<comment type="similarity">
    <text evidence="3 4">Belongs to the glutamine synthetase family.</text>
</comment>
<organism evidence="7 8">
    <name type="scientific">Trametes coccinea (strain BRFM310)</name>
    <name type="common">Pycnoporus coccineus</name>
    <dbReference type="NCBI Taxonomy" id="1353009"/>
    <lineage>
        <taxon>Eukaryota</taxon>
        <taxon>Fungi</taxon>
        <taxon>Dikarya</taxon>
        <taxon>Basidiomycota</taxon>
        <taxon>Agaricomycotina</taxon>
        <taxon>Agaricomycetes</taxon>
        <taxon>Polyporales</taxon>
        <taxon>Polyporaceae</taxon>
        <taxon>Trametes</taxon>
    </lineage>
</organism>
<dbReference type="EMBL" id="KZ084087">
    <property type="protein sequence ID" value="OSD07879.1"/>
    <property type="molecule type" value="Genomic_DNA"/>
</dbReference>
<evidence type="ECO:0000256" key="1">
    <source>
        <dbReference type="ARBA" id="ARBA00021364"/>
    </source>
</evidence>
<dbReference type="SUPFAM" id="SSF55931">
    <property type="entry name" value="Glutamine synthetase/guanido kinase"/>
    <property type="match status" value="1"/>
</dbReference>
<evidence type="ECO:0000313" key="7">
    <source>
        <dbReference type="EMBL" id="OSD07879.1"/>
    </source>
</evidence>
<dbReference type="SMART" id="SM01230">
    <property type="entry name" value="Gln-synt_C"/>
    <property type="match status" value="1"/>
</dbReference>
<name>A0A1Y2J396_TRAC3</name>
<dbReference type="InterPro" id="IPR036651">
    <property type="entry name" value="Gln_synt_N_sf"/>
</dbReference>
<reference evidence="7 8" key="1">
    <citation type="journal article" date="2015" name="Biotechnol. Biofuels">
        <title>Enhanced degradation of softwood versus hardwood by the white-rot fungus Pycnoporus coccineus.</title>
        <authorList>
            <person name="Couturier M."/>
            <person name="Navarro D."/>
            <person name="Chevret D."/>
            <person name="Henrissat B."/>
            <person name="Piumi F."/>
            <person name="Ruiz-Duenas F.J."/>
            <person name="Martinez A.T."/>
            <person name="Grigoriev I.V."/>
            <person name="Riley R."/>
            <person name="Lipzen A."/>
            <person name="Berrin J.G."/>
            <person name="Master E.R."/>
            <person name="Rosso M.N."/>
        </authorList>
    </citation>
    <scope>NUCLEOTIDE SEQUENCE [LARGE SCALE GENOMIC DNA]</scope>
    <source>
        <strain evidence="7 8">BRFM310</strain>
    </source>
</reference>
<dbReference type="Proteomes" id="UP000193067">
    <property type="component" value="Unassembled WGS sequence"/>
</dbReference>
<evidence type="ECO:0000313" key="8">
    <source>
        <dbReference type="Proteomes" id="UP000193067"/>
    </source>
</evidence>
<dbReference type="PANTHER" id="PTHR43785:SF2">
    <property type="entry name" value="TYPE-1 GLUTAMINE SYNTHETASE 1"/>
    <property type="match status" value="1"/>
</dbReference>
<dbReference type="Gene3D" id="3.30.590.10">
    <property type="entry name" value="Glutamine synthetase/guanido kinase, catalytic domain"/>
    <property type="match status" value="1"/>
</dbReference>
<gene>
    <name evidence="7" type="ORF">PYCCODRAFT_1358421</name>
</gene>
<evidence type="ECO:0000256" key="5">
    <source>
        <dbReference type="SAM" id="MobiDB-lite"/>
    </source>
</evidence>
<dbReference type="PROSITE" id="PS51987">
    <property type="entry name" value="GS_CATALYTIC"/>
    <property type="match status" value="1"/>
</dbReference>
<keyword evidence="8" id="KW-1185">Reference proteome</keyword>
<dbReference type="PANTHER" id="PTHR43785">
    <property type="entry name" value="GAMMA-GLUTAMYLPUTRESCINE SYNTHETASE"/>
    <property type="match status" value="1"/>
</dbReference>
<evidence type="ECO:0000256" key="4">
    <source>
        <dbReference type="RuleBase" id="RU000384"/>
    </source>
</evidence>
<dbReference type="InterPro" id="IPR014746">
    <property type="entry name" value="Gln_synth/guanido_kin_cat_dom"/>
</dbReference>
<evidence type="ECO:0000256" key="2">
    <source>
        <dbReference type="ARBA" id="ARBA00022598"/>
    </source>
</evidence>
<dbReference type="InterPro" id="IPR008146">
    <property type="entry name" value="Gln_synth_cat_dom"/>
</dbReference>
<proteinExistence type="inferred from homology"/>
<dbReference type="GO" id="GO:0006542">
    <property type="term" value="P:glutamine biosynthetic process"/>
    <property type="evidence" value="ECO:0007669"/>
    <property type="project" value="InterPro"/>
</dbReference>
<protein>
    <recommendedName>
        <fullName evidence="1">Glutamine synthetase</fullName>
    </recommendedName>
</protein>
<feature type="domain" description="GS catalytic" evidence="6">
    <location>
        <begin position="151"/>
        <end position="492"/>
    </location>
</feature>
<feature type="region of interest" description="Disordered" evidence="5">
    <location>
        <begin position="286"/>
        <end position="309"/>
    </location>
</feature>
<dbReference type="STRING" id="1353009.A0A1Y2J396"/>
<evidence type="ECO:0000259" key="6">
    <source>
        <dbReference type="PROSITE" id="PS51987"/>
    </source>
</evidence>
<dbReference type="GO" id="GO:0004356">
    <property type="term" value="F:glutamine synthetase activity"/>
    <property type="evidence" value="ECO:0007669"/>
    <property type="project" value="InterPro"/>
</dbReference>
<evidence type="ECO:0000256" key="3">
    <source>
        <dbReference type="PROSITE-ProRule" id="PRU01331"/>
    </source>
</evidence>
<dbReference type="AlphaFoldDB" id="A0A1Y2J396"/>
<sequence>MPPASQSSVDSATPQAYGVLYSAKAGASGVASALRTAHKLDELLTPDIEFVRVQWVDYINTIRFRVLPASYFRKLFSNPNSRPGIGIGKIVLGLVGLQTAPGFGAVGEYLYVPDLSSWRVCTYAPGHASVMGWFQEKTPHPERGLTVDICPRTILQKIVREAHEKAGVSFLVGVESEFILMSATSPAPVYVNNADWSCSAKTRTGSVETKVLEEIARCLIDAGIELQMYHAEAAPGQYEVITGPLPPLEAADALVFTRETIYNIANKHGLRATFAPRLHSNSCGNGAHTHISVHGPPTGPRPADEHRAPTLTPTERSFVQGILTHLPATCALTLPTAASYARMIDGIWSGGTYASWGTDNREAPIRLTGPPGHHHFELKCVDATATPHLAIAALVGAGFKGIVDGALLTVSDCTKPAAEMNVQERKAVGLATPIRLPTNIAKAREALAADKVINEILGADFVDTYIRVNKTLEKWMEGPSEESTVRKLIEYY</sequence>
<dbReference type="Gene3D" id="3.10.20.70">
    <property type="entry name" value="Glutamine synthetase, N-terminal domain"/>
    <property type="match status" value="1"/>
</dbReference>
<dbReference type="OrthoDB" id="3364440at2759"/>
<keyword evidence="2" id="KW-0436">Ligase</keyword>
<dbReference type="Pfam" id="PF00120">
    <property type="entry name" value="Gln-synt_C"/>
    <property type="match status" value="1"/>
</dbReference>
<accession>A0A1Y2J396</accession>